<evidence type="ECO:0008006" key="5">
    <source>
        <dbReference type="Google" id="ProtNLM"/>
    </source>
</evidence>
<protein>
    <recommendedName>
        <fullName evidence="5">Oxidase ustYa</fullName>
    </recommendedName>
</protein>
<organism evidence="3 4">
    <name type="scientific">Phaeosphaeria nodorum (strain SN15 / ATCC MYA-4574 / FGSC 10173)</name>
    <name type="common">Glume blotch fungus</name>
    <name type="synonym">Parastagonospora nodorum</name>
    <dbReference type="NCBI Taxonomy" id="321614"/>
    <lineage>
        <taxon>Eukaryota</taxon>
        <taxon>Fungi</taxon>
        <taxon>Dikarya</taxon>
        <taxon>Ascomycota</taxon>
        <taxon>Pezizomycotina</taxon>
        <taxon>Dothideomycetes</taxon>
        <taxon>Pleosporomycetidae</taxon>
        <taxon>Pleosporales</taxon>
        <taxon>Pleosporineae</taxon>
        <taxon>Phaeosphaeriaceae</taxon>
        <taxon>Parastagonospora</taxon>
    </lineage>
</organism>
<dbReference type="Pfam" id="PF11807">
    <property type="entry name" value="UstYa"/>
    <property type="match status" value="1"/>
</dbReference>
<evidence type="ECO:0000313" key="4">
    <source>
        <dbReference type="Proteomes" id="UP000663193"/>
    </source>
</evidence>
<keyword evidence="2" id="KW-0472">Membrane</keyword>
<evidence type="ECO:0000256" key="1">
    <source>
        <dbReference type="ARBA" id="ARBA00035112"/>
    </source>
</evidence>
<dbReference type="VEuPathDB" id="FungiDB:JI435_163560"/>
<reference evidence="4" key="1">
    <citation type="journal article" date="2021" name="BMC Genomics">
        <title>Chromosome-level genome assembly and manually-curated proteome of model necrotroph Parastagonospora nodorum Sn15 reveals a genome-wide trove of candidate effector homologs, and redundancy of virulence-related functions within an accessory chromosome.</title>
        <authorList>
            <person name="Bertazzoni S."/>
            <person name="Jones D.A.B."/>
            <person name="Phan H.T."/>
            <person name="Tan K.-C."/>
            <person name="Hane J.K."/>
        </authorList>
    </citation>
    <scope>NUCLEOTIDE SEQUENCE [LARGE SCALE GENOMIC DNA]</scope>
    <source>
        <strain evidence="4">SN15 / ATCC MYA-4574 / FGSC 10173)</strain>
    </source>
</reference>
<dbReference type="InterPro" id="IPR021765">
    <property type="entry name" value="UstYa-like"/>
</dbReference>
<sequence length="258" mass="29498">MSNVDMAAESSEPFLSRYSSDEADLQKEFGQTTSRFSHRRLWMHNLILHGVLILVYTLVTALVLKAYTGKTCKSPQHTHADAIAVAFKEQEVVFHNLSQTPFAGDKPVEDVEKAWKGLMEPMNMRFTKAELESVHQASVEMPENGGYMGWFGVFHQLHCVKMLHHAFDRARQCNSTEEASKKDKGHVDHCIELLRQSAVCRPDTSLTTFIWHPSTALPMFNVSESVHTCVNWDAFMEESRYRVIDRMELDRLKNPLLA</sequence>
<evidence type="ECO:0000256" key="2">
    <source>
        <dbReference type="SAM" id="Phobius"/>
    </source>
</evidence>
<keyword evidence="2" id="KW-1133">Transmembrane helix</keyword>
<dbReference type="EMBL" id="CP069045">
    <property type="protein sequence ID" value="QRD07669.1"/>
    <property type="molecule type" value="Genomic_DNA"/>
</dbReference>
<feature type="transmembrane region" description="Helical" evidence="2">
    <location>
        <begin position="46"/>
        <end position="67"/>
    </location>
</feature>
<name>A0A7U2ID33_PHANO</name>
<accession>A0A7U2ID33</accession>
<keyword evidence="4" id="KW-1185">Reference proteome</keyword>
<dbReference type="PANTHER" id="PTHR33365:SF12">
    <property type="entry name" value="TAT PATHWAY SIGNAL SEQUENCE"/>
    <property type="match status" value="1"/>
</dbReference>
<dbReference type="GO" id="GO:0043386">
    <property type="term" value="P:mycotoxin biosynthetic process"/>
    <property type="evidence" value="ECO:0007669"/>
    <property type="project" value="InterPro"/>
</dbReference>
<dbReference type="Proteomes" id="UP000663193">
    <property type="component" value="Chromosome 23"/>
</dbReference>
<proteinExistence type="inferred from homology"/>
<keyword evidence="2" id="KW-0812">Transmembrane</keyword>
<dbReference type="AlphaFoldDB" id="A0A7U2ID33"/>
<comment type="similarity">
    <text evidence="1">Belongs to the ustYa family.</text>
</comment>
<dbReference type="OrthoDB" id="3687641at2759"/>
<evidence type="ECO:0000313" key="3">
    <source>
        <dbReference type="EMBL" id="QRD07669.1"/>
    </source>
</evidence>
<dbReference type="PANTHER" id="PTHR33365">
    <property type="entry name" value="YALI0B05434P"/>
    <property type="match status" value="1"/>
</dbReference>
<gene>
    <name evidence="3" type="ORF">JI435_163560</name>
</gene>